<proteinExistence type="predicted"/>
<dbReference type="Proteomes" id="UP000093807">
    <property type="component" value="Unassembled WGS sequence"/>
</dbReference>
<sequence>MTVIIKKNIDKKEFEEILTAFKENKKSKGVDTSKHCGSIKLTKDSLIIQKELRNEWE</sequence>
<protein>
    <submittedName>
        <fullName evidence="1">Uncharacterized protein</fullName>
    </submittedName>
</protein>
<accession>A0A199XN50</accession>
<dbReference type="OrthoDB" id="799417at2"/>
<gene>
    <name evidence="1" type="ORF">FLB_28250</name>
</gene>
<reference evidence="1 2" key="1">
    <citation type="submission" date="2016-06" db="EMBL/GenBank/DDBJ databases">
        <title>Draft genome sequence of Flavobacterium succinicans strain DD5b.</title>
        <authorList>
            <person name="Poehlein A."/>
            <person name="Daniel R."/>
            <person name="Simeonova D.D."/>
        </authorList>
    </citation>
    <scope>NUCLEOTIDE SEQUENCE [LARGE SCALE GENOMIC DNA]</scope>
    <source>
        <strain evidence="1 2">DD5b</strain>
    </source>
</reference>
<organism evidence="1 2">
    <name type="scientific">Flavobacterium succinicans</name>
    <dbReference type="NCBI Taxonomy" id="29536"/>
    <lineage>
        <taxon>Bacteria</taxon>
        <taxon>Pseudomonadati</taxon>
        <taxon>Bacteroidota</taxon>
        <taxon>Flavobacteriia</taxon>
        <taxon>Flavobacteriales</taxon>
        <taxon>Flavobacteriaceae</taxon>
        <taxon>Flavobacterium</taxon>
    </lineage>
</organism>
<evidence type="ECO:0000313" key="2">
    <source>
        <dbReference type="Proteomes" id="UP000093807"/>
    </source>
</evidence>
<comment type="caution">
    <text evidence="1">The sequence shown here is derived from an EMBL/GenBank/DDBJ whole genome shotgun (WGS) entry which is preliminary data.</text>
</comment>
<dbReference type="PATRIC" id="fig|29536.5.peg.2927"/>
<evidence type="ECO:0000313" key="1">
    <source>
        <dbReference type="EMBL" id="OAZ02847.1"/>
    </source>
</evidence>
<dbReference type="AlphaFoldDB" id="A0A199XN50"/>
<name>A0A199XN50_9FLAO</name>
<dbReference type="RefSeq" id="WP_157490622.1">
    <property type="nucleotide sequence ID" value="NZ_JMTM01000074.1"/>
</dbReference>
<keyword evidence="2" id="KW-1185">Reference proteome</keyword>
<dbReference type="EMBL" id="JMTM01000074">
    <property type="protein sequence ID" value="OAZ02847.1"/>
    <property type="molecule type" value="Genomic_DNA"/>
</dbReference>